<dbReference type="Proteomes" id="UP000267517">
    <property type="component" value="Chromosome I"/>
</dbReference>
<feature type="region of interest" description="Disordered" evidence="1">
    <location>
        <begin position="1"/>
        <end position="39"/>
    </location>
</feature>
<dbReference type="EMBL" id="AP018049">
    <property type="protein sequence ID" value="BBA28346.1"/>
    <property type="molecule type" value="Genomic_DNA"/>
</dbReference>
<organism evidence="2 3">
    <name type="scientific">Prevotella melaninogenica</name>
    <dbReference type="NCBI Taxonomy" id="28132"/>
    <lineage>
        <taxon>Bacteria</taxon>
        <taxon>Pseudomonadati</taxon>
        <taxon>Bacteroidota</taxon>
        <taxon>Bacteroidia</taxon>
        <taxon>Bacteroidales</taxon>
        <taxon>Prevotellaceae</taxon>
        <taxon>Prevotella</taxon>
    </lineage>
</organism>
<protein>
    <submittedName>
        <fullName evidence="2">Uncharacterized protein</fullName>
    </submittedName>
</protein>
<feature type="compositionally biased region" description="Low complexity" evidence="1">
    <location>
        <begin position="23"/>
        <end position="39"/>
    </location>
</feature>
<evidence type="ECO:0000313" key="3">
    <source>
        <dbReference type="Proteomes" id="UP000267517"/>
    </source>
</evidence>
<dbReference type="AlphaFoldDB" id="A0A250KFK7"/>
<gene>
    <name evidence="2" type="ORF">PMEL1_00238</name>
</gene>
<evidence type="ECO:0000256" key="1">
    <source>
        <dbReference type="SAM" id="MobiDB-lite"/>
    </source>
</evidence>
<feature type="compositionally biased region" description="Polar residues" evidence="1">
    <location>
        <begin position="8"/>
        <end position="22"/>
    </location>
</feature>
<evidence type="ECO:0000313" key="2">
    <source>
        <dbReference type="EMBL" id="BBA28346.1"/>
    </source>
</evidence>
<proteinExistence type="predicted"/>
<sequence>MRLKQLHTQKGTISATDSNNPQSSSFTSLKTLKTTGSAC</sequence>
<accession>A0A250KFK7</accession>
<name>A0A250KFK7_9BACT</name>
<reference evidence="2 3" key="1">
    <citation type="submission" date="2017-05" db="EMBL/GenBank/DDBJ databases">
        <title>whole genome sequence of Prevotella melaninogenica GAI 07411.</title>
        <authorList>
            <person name="Kondo Y."/>
            <person name="Hoshino T."/>
        </authorList>
    </citation>
    <scope>NUCLEOTIDE SEQUENCE [LARGE SCALE GENOMIC DNA]</scope>
    <source>
        <strain evidence="2 3">GAI 07411</strain>
    </source>
</reference>